<keyword evidence="2 4" id="KW-0238">DNA-binding</keyword>
<reference evidence="7" key="1">
    <citation type="journal article" date="2019" name="Int. J. Syst. Evol. Microbiol.">
        <title>The Global Catalogue of Microorganisms (GCM) 10K type strain sequencing project: providing services to taxonomists for standard genome sequencing and annotation.</title>
        <authorList>
            <consortium name="The Broad Institute Genomics Platform"/>
            <consortium name="The Broad Institute Genome Sequencing Center for Infectious Disease"/>
            <person name="Wu L."/>
            <person name="Ma J."/>
        </authorList>
    </citation>
    <scope>NUCLEOTIDE SEQUENCE [LARGE SCALE GENOMIC DNA]</scope>
    <source>
        <strain evidence="7">KCTC 42644</strain>
    </source>
</reference>
<evidence type="ECO:0000313" key="6">
    <source>
        <dbReference type="EMBL" id="MFC3711587.1"/>
    </source>
</evidence>
<protein>
    <submittedName>
        <fullName evidence="6">TetR/AcrR family transcriptional regulator</fullName>
    </submittedName>
</protein>
<dbReference type="PANTHER" id="PTHR30055">
    <property type="entry name" value="HTH-TYPE TRANSCRIPTIONAL REGULATOR RUTR"/>
    <property type="match status" value="1"/>
</dbReference>
<dbReference type="Proteomes" id="UP001595615">
    <property type="component" value="Unassembled WGS sequence"/>
</dbReference>
<proteinExistence type="predicted"/>
<feature type="DNA-binding region" description="H-T-H motif" evidence="4">
    <location>
        <begin position="37"/>
        <end position="56"/>
    </location>
</feature>
<name>A0ABV7X8J2_9SPHN</name>
<evidence type="ECO:0000313" key="7">
    <source>
        <dbReference type="Proteomes" id="UP001595615"/>
    </source>
</evidence>
<sequence length="202" mass="21361">MSIEAPKRIRRTSEAAREAAVEAARALLIESGPAAVTLKGVAGRIGTGHANLLHHFGSAAGLQAALMDRMIRDTVDRAQQAVDRLRSGEGSPRDIVDLVFDAHGRDGIGRLAAWLASTGEAARLRPLFDVLGDLIRAIEAGASMPADQAHRRIVDITLLLVLTSLGDSLIGPMLHDTLGDAPGRARDIVTEHLLASLTHLAT</sequence>
<dbReference type="InterPro" id="IPR001647">
    <property type="entry name" value="HTH_TetR"/>
</dbReference>
<accession>A0ABV7X8J2</accession>
<dbReference type="SUPFAM" id="SSF46689">
    <property type="entry name" value="Homeodomain-like"/>
    <property type="match status" value="1"/>
</dbReference>
<comment type="caution">
    <text evidence="6">The sequence shown here is derived from an EMBL/GenBank/DDBJ whole genome shotgun (WGS) entry which is preliminary data.</text>
</comment>
<gene>
    <name evidence="6" type="ORF">ACFOMD_03330</name>
</gene>
<dbReference type="Pfam" id="PF00440">
    <property type="entry name" value="TetR_N"/>
    <property type="match status" value="1"/>
</dbReference>
<dbReference type="RefSeq" id="WP_380856828.1">
    <property type="nucleotide sequence ID" value="NZ_JBHRXV010000003.1"/>
</dbReference>
<keyword evidence="7" id="KW-1185">Reference proteome</keyword>
<evidence type="ECO:0000256" key="1">
    <source>
        <dbReference type="ARBA" id="ARBA00023015"/>
    </source>
</evidence>
<evidence type="ECO:0000256" key="2">
    <source>
        <dbReference type="ARBA" id="ARBA00023125"/>
    </source>
</evidence>
<dbReference type="InterPro" id="IPR050109">
    <property type="entry name" value="HTH-type_TetR-like_transc_reg"/>
</dbReference>
<keyword evidence="3" id="KW-0804">Transcription</keyword>
<feature type="domain" description="HTH tetR-type" evidence="5">
    <location>
        <begin position="14"/>
        <end position="74"/>
    </location>
</feature>
<dbReference type="EMBL" id="JBHRXV010000003">
    <property type="protein sequence ID" value="MFC3711587.1"/>
    <property type="molecule type" value="Genomic_DNA"/>
</dbReference>
<dbReference type="PANTHER" id="PTHR30055:SF234">
    <property type="entry name" value="HTH-TYPE TRANSCRIPTIONAL REGULATOR BETI"/>
    <property type="match status" value="1"/>
</dbReference>
<dbReference type="PROSITE" id="PS50977">
    <property type="entry name" value="HTH_TETR_2"/>
    <property type="match status" value="1"/>
</dbReference>
<dbReference type="Gene3D" id="1.10.357.10">
    <property type="entry name" value="Tetracycline Repressor, domain 2"/>
    <property type="match status" value="1"/>
</dbReference>
<evidence type="ECO:0000256" key="3">
    <source>
        <dbReference type="ARBA" id="ARBA00023163"/>
    </source>
</evidence>
<dbReference type="InterPro" id="IPR009057">
    <property type="entry name" value="Homeodomain-like_sf"/>
</dbReference>
<organism evidence="6 7">
    <name type="scientific">Sphingoaurantiacus capsulatus</name>
    <dbReference type="NCBI Taxonomy" id="1771310"/>
    <lineage>
        <taxon>Bacteria</taxon>
        <taxon>Pseudomonadati</taxon>
        <taxon>Pseudomonadota</taxon>
        <taxon>Alphaproteobacteria</taxon>
        <taxon>Sphingomonadales</taxon>
        <taxon>Sphingosinicellaceae</taxon>
        <taxon>Sphingoaurantiacus</taxon>
    </lineage>
</organism>
<evidence type="ECO:0000256" key="4">
    <source>
        <dbReference type="PROSITE-ProRule" id="PRU00335"/>
    </source>
</evidence>
<keyword evidence="1" id="KW-0805">Transcription regulation</keyword>
<evidence type="ECO:0000259" key="5">
    <source>
        <dbReference type="PROSITE" id="PS50977"/>
    </source>
</evidence>